<comment type="caution">
    <text evidence="4">The sequence shown here is derived from an EMBL/GenBank/DDBJ whole genome shotgun (WGS) entry which is preliminary data.</text>
</comment>
<keyword evidence="5" id="KW-1185">Reference proteome</keyword>
<sequence length="271" mass="29071">MKTTRRIRNISGRPIRQSLLATLAAGLVAVLAACGGGESATEKTLRVGTLSDAPPNIYVENGNFTGFDNELLKAIATKQNLKLEFVSTDFSSLLGQVANNQFDIGSSAIAQTDERKKNVDFSSPYNFEVMSIQTKDGSPITEEKGLSGKRVAVIQATVGDKWLTSTVPDAQAVRFPGYAPALAALKSGAVDAYILDQAIAETNVKESTDAKLKVVKSFTTDVPHGFAVKKGNTELLTKIDEGLKQVIADGTWVKLHEKFLPTAPVPDRFKA</sequence>
<dbReference type="SUPFAM" id="SSF53850">
    <property type="entry name" value="Periplasmic binding protein-like II"/>
    <property type="match status" value="1"/>
</dbReference>
<protein>
    <submittedName>
        <fullName evidence="4">ABC transporter substrate-binding protein</fullName>
    </submittedName>
</protein>
<keyword evidence="1 2" id="KW-0732">Signal</keyword>
<dbReference type="InterPro" id="IPR001638">
    <property type="entry name" value="Solute-binding_3/MltF_N"/>
</dbReference>
<dbReference type="PROSITE" id="PS51257">
    <property type="entry name" value="PROKAR_LIPOPROTEIN"/>
    <property type="match status" value="1"/>
</dbReference>
<accession>M2Y5H5</accession>
<feature type="signal peptide" evidence="2">
    <location>
        <begin position="1"/>
        <end position="32"/>
    </location>
</feature>
<evidence type="ECO:0000259" key="3">
    <source>
        <dbReference type="SMART" id="SM00062"/>
    </source>
</evidence>
<dbReference type="PANTHER" id="PTHR35936">
    <property type="entry name" value="MEMBRANE-BOUND LYTIC MUREIN TRANSGLYCOSYLASE F"/>
    <property type="match status" value="1"/>
</dbReference>
<dbReference type="PANTHER" id="PTHR35936:SF19">
    <property type="entry name" value="AMINO-ACID-BINDING PROTEIN YXEM-RELATED"/>
    <property type="match status" value="1"/>
</dbReference>
<proteinExistence type="predicted"/>
<feature type="domain" description="Solute-binding protein family 3/N-terminal" evidence="3">
    <location>
        <begin position="44"/>
        <end position="263"/>
    </location>
</feature>
<dbReference type="CDD" id="cd13530">
    <property type="entry name" value="PBP2_peptides_like"/>
    <property type="match status" value="1"/>
</dbReference>
<dbReference type="SMART" id="SM00062">
    <property type="entry name" value="PBPb"/>
    <property type="match status" value="1"/>
</dbReference>
<evidence type="ECO:0000313" key="4">
    <source>
        <dbReference type="EMBL" id="EME56870.1"/>
    </source>
</evidence>
<dbReference type="Pfam" id="PF00497">
    <property type="entry name" value="SBP_bac_3"/>
    <property type="match status" value="1"/>
</dbReference>
<evidence type="ECO:0000256" key="2">
    <source>
        <dbReference type="SAM" id="SignalP"/>
    </source>
</evidence>
<evidence type="ECO:0000256" key="1">
    <source>
        <dbReference type="ARBA" id="ARBA00022729"/>
    </source>
</evidence>
<evidence type="ECO:0000313" key="5">
    <source>
        <dbReference type="Proteomes" id="UP000054226"/>
    </source>
</evidence>
<reference evidence="4 5" key="1">
    <citation type="journal article" date="2013" name="Genome Announc.">
        <title>Draft Genome Sequence of Amycolatopsis decaplanina Strain DSM 44594T.</title>
        <authorList>
            <person name="Kaur N."/>
            <person name="Kumar S."/>
            <person name="Bala M."/>
            <person name="Raghava G.P."/>
            <person name="Mayilraj S."/>
        </authorList>
    </citation>
    <scope>NUCLEOTIDE SEQUENCE [LARGE SCALE GENOMIC DNA]</scope>
    <source>
        <strain evidence="4 5">DSM 44594</strain>
    </source>
</reference>
<dbReference type="Gene3D" id="3.40.190.10">
    <property type="entry name" value="Periplasmic binding protein-like II"/>
    <property type="match status" value="2"/>
</dbReference>
<organism evidence="4 5">
    <name type="scientific">Amycolatopsis decaplanina DSM 44594</name>
    <dbReference type="NCBI Taxonomy" id="1284240"/>
    <lineage>
        <taxon>Bacteria</taxon>
        <taxon>Bacillati</taxon>
        <taxon>Actinomycetota</taxon>
        <taxon>Actinomycetes</taxon>
        <taxon>Pseudonocardiales</taxon>
        <taxon>Pseudonocardiaceae</taxon>
        <taxon>Amycolatopsis</taxon>
    </lineage>
</organism>
<name>M2Y5H5_9PSEU</name>
<dbReference type="PATRIC" id="fig|1284240.4.peg.4757"/>
<dbReference type="Proteomes" id="UP000054226">
    <property type="component" value="Unassembled WGS sequence"/>
</dbReference>
<gene>
    <name evidence="4" type="ORF">H074_23414</name>
</gene>
<dbReference type="AlphaFoldDB" id="M2Y5H5"/>
<feature type="chain" id="PRO_5039440900" evidence="2">
    <location>
        <begin position="33"/>
        <end position="271"/>
    </location>
</feature>
<dbReference type="EMBL" id="AOHO01000063">
    <property type="protein sequence ID" value="EME56870.1"/>
    <property type="molecule type" value="Genomic_DNA"/>
</dbReference>